<sequence length="141" mass="16068">MTKQHELGGLLALVQNCQSEMNIKDSRAVGLSVKRLCISFVDEFCERTERPLYLAQGLFMKRETYWEVQDSGISPLLLLLSTALDCSPEAETRQSPGGRKMLQEPTLSMSLQILTGFLWVQLWNWETFLRIRTHSTDASCP</sequence>
<organism evidence="2">
    <name type="scientific">Homo sapiens</name>
    <name type="common">Human</name>
    <dbReference type="NCBI Taxonomy" id="9606"/>
    <lineage>
        <taxon>Eukaryota</taxon>
        <taxon>Metazoa</taxon>
        <taxon>Chordata</taxon>
        <taxon>Craniata</taxon>
        <taxon>Vertebrata</taxon>
        <taxon>Euteleostomi</taxon>
        <taxon>Mammalia</taxon>
        <taxon>Eutheria</taxon>
        <taxon>Euarchontoglires</taxon>
        <taxon>Primates</taxon>
        <taxon>Haplorrhini</taxon>
        <taxon>Catarrhini</taxon>
        <taxon>Hominidae</taxon>
        <taxon>Homo</taxon>
    </lineage>
</organism>
<dbReference type="EMBL" id="AK000158">
    <property type="protein sequence ID" value="BAA90981.1"/>
    <property type="molecule type" value="mRNA"/>
</dbReference>
<dbReference type="AlphaFoldDB" id="Q9NXM9"/>
<reference evidence="1" key="2">
    <citation type="journal article" date="2004" name="Genome Res.">
        <title>The status, quality, and expansion of the NIH full-length cDNA project: the Mammalian Gene Collection (MGC).</title>
        <authorList>
            <consortium name="The MGC Project Team"/>
            <person name="Gerhard D.S."/>
            <person name="Wagner L."/>
            <person name="Feingold E.A."/>
            <person name="Shenmen C.M."/>
            <person name="Grouse L.H."/>
            <person name="Schuler G."/>
            <person name="Klein S.L."/>
            <person name="Old S."/>
            <person name="Rasooly R."/>
            <person name="Good P."/>
            <person name="Guyer M."/>
            <person name="Peck A.M."/>
            <person name="Derge J.G."/>
            <person name="Lipman D."/>
            <person name="Collins F.S."/>
            <person name="Jang W."/>
            <person name="Sherry S."/>
            <person name="Feolo M."/>
            <person name="Misquitta L."/>
            <person name="Lee E."/>
            <person name="Rotmistrovsky K."/>
            <person name="Greenhut S.F."/>
            <person name="Schaefer C.F."/>
            <person name="Buetow K."/>
            <person name="Bonner T.I."/>
            <person name="Haussler D."/>
            <person name="Kent J."/>
            <person name="Kiekhaus M."/>
            <person name="Furey T."/>
            <person name="Brent M."/>
            <person name="Prange C."/>
            <person name="Schreiber K."/>
            <person name="Shapiro N."/>
            <person name="Bhat N.K."/>
            <person name="Hopkins R.F."/>
            <person name="Hsie F."/>
            <person name="Driscoll T."/>
            <person name="Soares M.B."/>
            <person name="Casavant T.L."/>
            <person name="Scheetz T.E."/>
            <person name="Brown-stein M.J."/>
            <person name="Usdin T.B."/>
            <person name="Toshiyuki S."/>
            <person name="Carninci P."/>
            <person name="Piao Y."/>
            <person name="Dudekula D.B."/>
            <person name="Ko M.S."/>
            <person name="Kawakami K."/>
            <person name="Suzuki Y."/>
            <person name="Sugano S."/>
            <person name="Gruber C.E."/>
            <person name="Smith M.R."/>
            <person name="Simmons B."/>
            <person name="Moore T."/>
            <person name="Waterman R."/>
            <person name="Johnson S.L."/>
            <person name="Ruan Y."/>
            <person name="Wei C.L."/>
            <person name="Mathavan S."/>
            <person name="Gunaratne P.H."/>
            <person name="Wu J."/>
            <person name="Garcia A.M."/>
            <person name="Hulyk S.W."/>
            <person name="Fuh E."/>
            <person name="Yuan Y."/>
            <person name="Sneed A."/>
            <person name="Kowis C."/>
            <person name="Hodgson A."/>
            <person name="Muzny D.M."/>
            <person name="McPherson J."/>
            <person name="Gibbs R.A."/>
            <person name="Fahey J."/>
            <person name="Helton E."/>
            <person name="Ketteman M."/>
            <person name="Madan A."/>
            <person name="Rodrigues S."/>
            <person name="Sanchez A."/>
            <person name="Whiting M."/>
            <person name="Madari A."/>
            <person name="Young A.C."/>
            <person name="Wetherby K.D."/>
            <person name="Granite S.J."/>
            <person name="Kwong P.N."/>
            <person name="Brinkley C.P."/>
            <person name="Pearson R.L."/>
            <person name="Bouffard G.G."/>
            <person name="Blakesly R.W."/>
            <person name="Green E.D."/>
            <person name="Dickson M.C."/>
            <person name="Rodriguez A.C."/>
            <person name="Grimwood J."/>
            <person name="Schmutz J."/>
            <person name="Myers R.M."/>
            <person name="Butterfield Y.S."/>
            <person name="Griffith M."/>
            <person name="Griffith O.L."/>
            <person name="Krzywinski M.I."/>
            <person name="Liao N."/>
            <person name="Morin R."/>
            <person name="Morrin R."/>
            <person name="Palmquist D."/>
            <person name="Petrescu A.S."/>
            <person name="Skalska U."/>
            <person name="Smailus D.E."/>
            <person name="Stott J.M."/>
            <person name="Schnerch A."/>
            <person name="Schein J.E."/>
            <person name="Jones S.J."/>
            <person name="Holt R.A."/>
            <person name="Baross A."/>
            <person name="Marra M.A."/>
            <person name="Clifton S."/>
            <person name="Makowski K.A."/>
            <person name="Bosak S."/>
            <person name="Malek J."/>
        </authorList>
    </citation>
    <scope>NUCLEOTIDE SEQUENCE [LARGE SCALE MRNA]</scope>
    <source>
        <tissue evidence="1">Eye</tissue>
    </source>
</reference>
<gene>
    <name evidence="1" type="primary">CA12</name>
</gene>
<reference evidence="2" key="1">
    <citation type="submission" date="2000-02" db="EMBL/GenBank/DDBJ databases">
        <title>NEDO human cDNA sequencing project.</title>
        <authorList>
            <person name="Kawabata A."/>
            <person name="Hikiji T."/>
            <person name="Kobatake N."/>
            <person name="Inagaki H."/>
            <person name="Ikema Y."/>
            <person name="Okamoto S."/>
            <person name="Okitani R."/>
            <person name="Ota T."/>
            <person name="Suzuki Y."/>
            <person name="Obayashi M."/>
            <person name="Nishi T."/>
            <person name="Shibahara T."/>
            <person name="Tanaka T."/>
            <person name="Nakamura Y."/>
            <person name="Isogai T."/>
            <person name="Sugano S."/>
        </authorList>
    </citation>
    <scope>NUCLEOTIDE SEQUENCE</scope>
    <source>
        <tissue evidence="2">Colon</tissue>
    </source>
</reference>
<evidence type="ECO:0000313" key="2">
    <source>
        <dbReference type="EMBL" id="BAA90981.1"/>
    </source>
</evidence>
<protein>
    <submittedName>
        <fullName evidence="1">CA12 protein</fullName>
    </submittedName>
    <submittedName>
        <fullName evidence="2">cDNA FLJ20151 fis, clone COL08412</fullName>
    </submittedName>
</protein>
<name>Q9NXM9_HUMAN</name>
<evidence type="ECO:0000313" key="1">
    <source>
        <dbReference type="EMBL" id="AAH01012.1"/>
    </source>
</evidence>
<proteinExistence type="evidence at transcript level"/>
<dbReference type="ChiTaRS" id="CA12">
    <property type="organism name" value="human"/>
</dbReference>
<dbReference type="EMBL" id="BC001012">
    <property type="protein sequence ID" value="AAH01012.1"/>
    <property type="molecule type" value="mRNA"/>
</dbReference>
<dbReference type="OrthoDB" id="429145at2759"/>
<accession>Q9NXM9</accession>